<reference evidence="1 2" key="1">
    <citation type="submission" date="2024-01" db="EMBL/GenBank/DDBJ databases">
        <title>Seven novel Bacillus-like species.</title>
        <authorList>
            <person name="Liu G."/>
        </authorList>
    </citation>
    <scope>NUCLEOTIDE SEQUENCE [LARGE SCALE GENOMIC DNA]</scope>
    <source>
        <strain evidence="1 2">FJAT-51639</strain>
    </source>
</reference>
<sequence length="251" mass="29453">MEENGIMKVRDEESLVLDYKEKRGEGYTSPASALPTHELKMLQEYMHGANLKVLGECLPERKQVMMLMKFFKHKRYQRVEIFSNRGGGSVHTLAKVNEIGRDFVVLTTLTERIFIPYTAIQSANIPYAIPNVSTSHQHLIYDETLRKKLMLQFGKTVAEQVNLKQQFFEQAFMNHLQLWEGMYIKLYDQKEMYTGRITKVTNKYIHLKKRSKTEVILIKDITFINIMRVFAMCAGFIKGIKKRIYQLRKKT</sequence>
<organism evidence="1 2">
    <name type="scientific">Bacillus bruguierae</name>
    <dbReference type="NCBI Taxonomy" id="3127667"/>
    <lineage>
        <taxon>Bacteria</taxon>
        <taxon>Bacillati</taxon>
        <taxon>Bacillota</taxon>
        <taxon>Bacilli</taxon>
        <taxon>Bacillales</taxon>
        <taxon>Bacillaceae</taxon>
        <taxon>Bacillus</taxon>
    </lineage>
</organism>
<dbReference type="RefSeq" id="WP_336472723.1">
    <property type="nucleotide sequence ID" value="NZ_JBAWSX010000006.1"/>
</dbReference>
<accession>A0ABU8FHG1</accession>
<comment type="caution">
    <text evidence="1">The sequence shown here is derived from an EMBL/GenBank/DDBJ whole genome shotgun (WGS) entry which is preliminary data.</text>
</comment>
<gene>
    <name evidence="1" type="ORF">WAZ07_12575</name>
</gene>
<evidence type="ECO:0000313" key="1">
    <source>
        <dbReference type="EMBL" id="MEI4802139.1"/>
    </source>
</evidence>
<evidence type="ECO:0000313" key="2">
    <source>
        <dbReference type="Proteomes" id="UP001372526"/>
    </source>
</evidence>
<dbReference type="Proteomes" id="UP001372526">
    <property type="component" value="Unassembled WGS sequence"/>
</dbReference>
<keyword evidence="2" id="KW-1185">Reference proteome</keyword>
<protein>
    <submittedName>
        <fullName evidence="1">Uncharacterized protein</fullName>
    </submittedName>
</protein>
<dbReference type="EMBL" id="JBAWSX010000006">
    <property type="protein sequence ID" value="MEI4802139.1"/>
    <property type="molecule type" value="Genomic_DNA"/>
</dbReference>
<proteinExistence type="predicted"/>
<name>A0ABU8FHG1_9BACI</name>